<dbReference type="SUPFAM" id="SSF50800">
    <property type="entry name" value="PK beta-barrel domain-like"/>
    <property type="match status" value="1"/>
</dbReference>
<evidence type="ECO:0000313" key="2">
    <source>
        <dbReference type="EMBL" id="GAA0387548.1"/>
    </source>
</evidence>
<evidence type="ECO:0000259" key="1">
    <source>
        <dbReference type="PROSITE" id="PS51340"/>
    </source>
</evidence>
<dbReference type="PROSITE" id="PS51340">
    <property type="entry name" value="MOSC"/>
    <property type="match status" value="1"/>
</dbReference>
<reference evidence="3" key="1">
    <citation type="journal article" date="2019" name="Int. J. Syst. Evol. Microbiol.">
        <title>The Global Catalogue of Microorganisms (GCM) 10K type strain sequencing project: providing services to taxonomists for standard genome sequencing and annotation.</title>
        <authorList>
            <consortium name="The Broad Institute Genomics Platform"/>
            <consortium name="The Broad Institute Genome Sequencing Center for Infectious Disease"/>
            <person name="Wu L."/>
            <person name="Ma J."/>
        </authorList>
    </citation>
    <scope>NUCLEOTIDE SEQUENCE [LARGE SCALE GENOMIC DNA]</scope>
    <source>
        <strain evidence="3">JCM 12774</strain>
    </source>
</reference>
<dbReference type="Proteomes" id="UP001500340">
    <property type="component" value="Unassembled WGS sequence"/>
</dbReference>
<gene>
    <name evidence="2" type="ORF">GCM10008933_18140</name>
</gene>
<dbReference type="Pfam" id="PF03475">
    <property type="entry name" value="YiiM_3-alpha"/>
    <property type="match status" value="1"/>
</dbReference>
<dbReference type="EMBL" id="BAAACX010000008">
    <property type="protein sequence ID" value="GAA0387548.1"/>
    <property type="molecule type" value="Genomic_DNA"/>
</dbReference>
<comment type="caution">
    <text evidence="2">The sequence shown here is derived from an EMBL/GenBank/DDBJ whole genome shotgun (WGS) entry which is preliminary data.</text>
</comment>
<protein>
    <submittedName>
        <fullName evidence="2">MOSC domain-containing protein</fullName>
    </submittedName>
</protein>
<accession>A0ABP3I237</accession>
<dbReference type="InterPro" id="IPR052353">
    <property type="entry name" value="Benzoxazolinone_Detox_Enz"/>
</dbReference>
<sequence>MKNAKIISINIGKPIQIQFNNKELSTGIFKTPNNDPLFLTWIGFEGDGQADLVHHGGRDKAVCVYPYEHYPYWENELNQALEYSAFGENLTTQGLLETEVCIGDVFQLGEAVVQVSQPRQPCFKLSVRYGVPDMPLKVQETGYTGFYFSVLQEGLVSNSDSLIRTSRHPKGITVSYANHIMHRDKNDTEGIKKILEVKELSENWRKTFVKRLEGSATDTKERLTGDKGD</sequence>
<proteinExistence type="predicted"/>
<dbReference type="InterPro" id="IPR005163">
    <property type="entry name" value="Tri_helical_YiiM-like"/>
</dbReference>
<evidence type="ECO:0000313" key="3">
    <source>
        <dbReference type="Proteomes" id="UP001500340"/>
    </source>
</evidence>
<dbReference type="InterPro" id="IPR005302">
    <property type="entry name" value="MoCF_Sase_C"/>
</dbReference>
<dbReference type="PANTHER" id="PTHR30212">
    <property type="entry name" value="PROTEIN YIIM"/>
    <property type="match status" value="1"/>
</dbReference>
<dbReference type="Gene3D" id="2.40.33.20">
    <property type="entry name" value="PK beta-barrel domain-like"/>
    <property type="match status" value="1"/>
</dbReference>
<keyword evidence="3" id="KW-1185">Reference proteome</keyword>
<dbReference type="Pfam" id="PF03473">
    <property type="entry name" value="MOSC"/>
    <property type="match status" value="1"/>
</dbReference>
<name>A0ABP3I237_9BACL</name>
<feature type="domain" description="MOSC" evidence="1">
    <location>
        <begin position="31"/>
        <end position="165"/>
    </location>
</feature>
<dbReference type="InterPro" id="IPR011037">
    <property type="entry name" value="Pyrv_Knase-like_insert_dom_sf"/>
</dbReference>
<dbReference type="PANTHER" id="PTHR30212:SF4">
    <property type="entry name" value="MOSC DOMAIN-CONTAINING PROTEIN"/>
    <property type="match status" value="1"/>
</dbReference>
<organism evidence="2 3">
    <name type="scientific">Paenibacillus motobuensis</name>
    <dbReference type="NCBI Taxonomy" id="295324"/>
    <lineage>
        <taxon>Bacteria</taxon>
        <taxon>Bacillati</taxon>
        <taxon>Bacillota</taxon>
        <taxon>Bacilli</taxon>
        <taxon>Bacillales</taxon>
        <taxon>Paenibacillaceae</taxon>
        <taxon>Paenibacillus</taxon>
    </lineage>
</organism>
<dbReference type="RefSeq" id="WP_343860174.1">
    <property type="nucleotide sequence ID" value="NZ_BAAACX010000008.1"/>
</dbReference>